<keyword evidence="2" id="KW-1185">Reference proteome</keyword>
<gene>
    <name evidence="1" type="ORF">Dbus_chr3Rg780</name>
</gene>
<dbReference type="PANTHER" id="PTHR20898:SF0">
    <property type="entry name" value="DAEDALUS ON 3-RELATED"/>
    <property type="match status" value="1"/>
</dbReference>
<accession>A0A0M4ET96</accession>
<evidence type="ECO:0000313" key="1">
    <source>
        <dbReference type="EMBL" id="ALC46030.1"/>
    </source>
</evidence>
<proteinExistence type="predicted"/>
<evidence type="ECO:0000313" key="2">
    <source>
        <dbReference type="Proteomes" id="UP000494163"/>
    </source>
</evidence>
<dbReference type="AlphaFoldDB" id="A0A0M4ET96"/>
<dbReference type="Proteomes" id="UP000494163">
    <property type="component" value="Chromosome 3R"/>
</dbReference>
<protein>
    <submittedName>
        <fullName evidence="1">Maker182</fullName>
    </submittedName>
</protein>
<dbReference type="Pfam" id="PF06477">
    <property type="entry name" value="DUF1091"/>
    <property type="match status" value="1"/>
</dbReference>
<dbReference type="PANTHER" id="PTHR20898">
    <property type="entry name" value="DAEDALUS ON 3-RELATED-RELATED"/>
    <property type="match status" value="1"/>
</dbReference>
<reference evidence="1 2" key="1">
    <citation type="submission" date="2015-08" db="EMBL/GenBank/DDBJ databases">
        <title>Ancestral chromatin configuration constrains chromatin evolution on differentiating sex chromosomes in Drosophila.</title>
        <authorList>
            <person name="Zhou Q."/>
            <person name="Bachtrog D."/>
        </authorList>
    </citation>
    <scope>NUCLEOTIDE SEQUENCE [LARGE SCALE GENOMIC DNA]</scope>
    <source>
        <tissue evidence="1">Whole larvae</tissue>
    </source>
</reference>
<name>A0A0M4ET96_DROBS</name>
<dbReference type="InterPro" id="IPR010512">
    <property type="entry name" value="DUF1091"/>
</dbReference>
<sequence>MFKKANGFKPWLFNTTIDACRFLKKPYDPFIIIVYKIVRNYISFKHPCPYVGHVSVDGLPLTYESLQLPFPDGEFLFSKTYYFHKRKAIFAKTYFSIKEDL</sequence>
<dbReference type="OMA" id="FMYTEDL"/>
<organism evidence="1 2">
    <name type="scientific">Drosophila busckii</name>
    <name type="common">Fruit fly</name>
    <dbReference type="NCBI Taxonomy" id="30019"/>
    <lineage>
        <taxon>Eukaryota</taxon>
        <taxon>Metazoa</taxon>
        <taxon>Ecdysozoa</taxon>
        <taxon>Arthropoda</taxon>
        <taxon>Hexapoda</taxon>
        <taxon>Insecta</taxon>
        <taxon>Pterygota</taxon>
        <taxon>Neoptera</taxon>
        <taxon>Endopterygota</taxon>
        <taxon>Diptera</taxon>
        <taxon>Brachycera</taxon>
        <taxon>Muscomorpha</taxon>
        <taxon>Ephydroidea</taxon>
        <taxon>Drosophilidae</taxon>
        <taxon>Drosophila</taxon>
    </lineage>
</organism>
<dbReference type="OrthoDB" id="7727171at2759"/>
<dbReference type="EMBL" id="CP012526">
    <property type="protein sequence ID" value="ALC46030.1"/>
    <property type="molecule type" value="Genomic_DNA"/>
</dbReference>
<dbReference type="SMART" id="SM00697">
    <property type="entry name" value="DM8"/>
    <property type="match status" value="1"/>
</dbReference>